<dbReference type="InterPro" id="IPR002037">
    <property type="entry name" value="Glyco_hydro_8"/>
</dbReference>
<dbReference type="Proteomes" id="UP000481033">
    <property type="component" value="Unassembled WGS sequence"/>
</dbReference>
<organism evidence="5 6">
    <name type="scientific">Adonisia turfae CCMR0081</name>
    <dbReference type="NCBI Taxonomy" id="2292702"/>
    <lineage>
        <taxon>Bacteria</taxon>
        <taxon>Bacillati</taxon>
        <taxon>Cyanobacteriota</taxon>
        <taxon>Adonisia</taxon>
        <taxon>Adonisia turfae</taxon>
    </lineage>
</organism>
<dbReference type="AlphaFoldDB" id="A0A6M0RWZ6"/>
<keyword evidence="6" id="KW-1185">Reference proteome</keyword>
<dbReference type="GO" id="GO:0004553">
    <property type="term" value="F:hydrolase activity, hydrolyzing O-glycosyl compounds"/>
    <property type="evidence" value="ECO:0007669"/>
    <property type="project" value="InterPro"/>
</dbReference>
<dbReference type="GO" id="GO:0005975">
    <property type="term" value="P:carbohydrate metabolic process"/>
    <property type="evidence" value="ECO:0007669"/>
    <property type="project" value="InterPro"/>
</dbReference>
<dbReference type="EMBL" id="QXHD01000004">
    <property type="protein sequence ID" value="NEZ60735.1"/>
    <property type="molecule type" value="Genomic_DNA"/>
</dbReference>
<feature type="compositionally biased region" description="Low complexity" evidence="4">
    <location>
        <begin position="43"/>
        <end position="57"/>
    </location>
</feature>
<evidence type="ECO:0000256" key="4">
    <source>
        <dbReference type="SAM" id="MobiDB-lite"/>
    </source>
</evidence>
<gene>
    <name evidence="5" type="ORF">DXZ20_34860</name>
</gene>
<protein>
    <submittedName>
        <fullName evidence="5">Glycosyl hydrolase</fullName>
    </submittedName>
</protein>
<dbReference type="InterPro" id="IPR012341">
    <property type="entry name" value="6hp_glycosidase-like_sf"/>
</dbReference>
<comment type="similarity">
    <text evidence="1">Belongs to the glycosyl hydrolase 8 (cellulase D) family.</text>
</comment>
<dbReference type="Gene3D" id="1.50.10.10">
    <property type="match status" value="1"/>
</dbReference>
<dbReference type="InterPro" id="IPR008928">
    <property type="entry name" value="6-hairpin_glycosidase_sf"/>
</dbReference>
<dbReference type="Pfam" id="PF01270">
    <property type="entry name" value="Glyco_hydro_8"/>
    <property type="match status" value="1"/>
</dbReference>
<evidence type="ECO:0000313" key="5">
    <source>
        <dbReference type="EMBL" id="NEZ60735.1"/>
    </source>
</evidence>
<keyword evidence="3" id="KW-0326">Glycosidase</keyword>
<proteinExistence type="inferred from homology"/>
<reference evidence="5 6" key="1">
    <citation type="journal article" date="2020" name="Microb. Ecol.">
        <title>Ecogenomics of the Marine Benthic Filamentous Cyanobacterium Adonisia.</title>
        <authorList>
            <person name="Walter J.M."/>
            <person name="Coutinho F.H."/>
            <person name="Leomil L."/>
            <person name="Hargreaves P.I."/>
            <person name="Campeao M.E."/>
            <person name="Vieira V.V."/>
            <person name="Silva B.S."/>
            <person name="Fistarol G.O."/>
            <person name="Salomon P.S."/>
            <person name="Sawabe T."/>
            <person name="Mino S."/>
            <person name="Hosokawa M."/>
            <person name="Miyashita H."/>
            <person name="Maruyama F."/>
            <person name="van Verk M.C."/>
            <person name="Dutilh B.E."/>
            <person name="Thompson C.C."/>
            <person name="Thompson F.L."/>
        </authorList>
    </citation>
    <scope>NUCLEOTIDE SEQUENCE [LARGE SCALE GENOMIC DNA]</scope>
    <source>
        <strain evidence="5 6">CCMR0081</strain>
    </source>
</reference>
<evidence type="ECO:0000256" key="2">
    <source>
        <dbReference type="ARBA" id="ARBA00022801"/>
    </source>
</evidence>
<dbReference type="SUPFAM" id="SSF48208">
    <property type="entry name" value="Six-hairpin glycosidases"/>
    <property type="match status" value="1"/>
</dbReference>
<dbReference type="PRINTS" id="PR00735">
    <property type="entry name" value="GLHYDRLASE8"/>
</dbReference>
<evidence type="ECO:0000256" key="3">
    <source>
        <dbReference type="ARBA" id="ARBA00023295"/>
    </source>
</evidence>
<name>A0A6M0RWZ6_9CYAN</name>
<accession>A0A6M0RWZ6</accession>
<sequence>MSNYYSTFNTLIQSSFRATVSIGITTLFGCSLQSTGPSSELGQLNNSQSQVSNLNSQKDSSPFTAQGITSQDVITQSWETYRQRFIQTDGRVIDREDKDRSTSEGQAYAMLRAVLVNDPETFSQTLQWAEENLRRHTAEGIPQDHLWSWRWGQYDDGTWGTIDKNFASDADIDAITALILAGRRWNRLDYLELAQLKLADLWEYSTLVTTAVDDKSGSMRYLLPGPVDAFKPQPNQVYLNPSYMAPYAFRLFAQVDPRRDWMSLVESSYGVLEASSELAASQLPGDWVLLNMQSGQFELSDAAILPSVYSFDAYRVWWRVRLDALWFDEPRANAYLQSHLTFLIELWQSQRFIPARIATSGTPTVSYESTAQYAMLYFGLQGIEDSIAEQILEEKLEPSYQNGFWDNNTAYYVQNLGWFAFYPFESLDKQWLTQENNLSQAPASQQITSGSL</sequence>
<keyword evidence="2 5" id="KW-0378">Hydrolase</keyword>
<evidence type="ECO:0000256" key="1">
    <source>
        <dbReference type="ARBA" id="ARBA00009209"/>
    </source>
</evidence>
<comment type="caution">
    <text evidence="5">The sequence shown here is derived from an EMBL/GenBank/DDBJ whole genome shotgun (WGS) entry which is preliminary data.</text>
</comment>
<dbReference type="RefSeq" id="WP_163703094.1">
    <property type="nucleotide sequence ID" value="NZ_QXHD01000004.1"/>
</dbReference>
<feature type="region of interest" description="Disordered" evidence="4">
    <location>
        <begin position="39"/>
        <end position="65"/>
    </location>
</feature>
<evidence type="ECO:0000313" key="6">
    <source>
        <dbReference type="Proteomes" id="UP000481033"/>
    </source>
</evidence>